<organism evidence="2 3">
    <name type="scientific">Aspergillus pseudonomiae</name>
    <dbReference type="NCBI Taxonomy" id="1506151"/>
    <lineage>
        <taxon>Eukaryota</taxon>
        <taxon>Fungi</taxon>
        <taxon>Dikarya</taxon>
        <taxon>Ascomycota</taxon>
        <taxon>Pezizomycotina</taxon>
        <taxon>Eurotiomycetes</taxon>
        <taxon>Eurotiomycetidae</taxon>
        <taxon>Eurotiales</taxon>
        <taxon>Aspergillaceae</taxon>
        <taxon>Aspergillus</taxon>
        <taxon>Aspergillus subgen. Circumdati</taxon>
    </lineage>
</organism>
<feature type="region of interest" description="Disordered" evidence="1">
    <location>
        <begin position="295"/>
        <end position="322"/>
    </location>
</feature>
<evidence type="ECO:0000256" key="1">
    <source>
        <dbReference type="SAM" id="MobiDB-lite"/>
    </source>
</evidence>
<gene>
    <name evidence="2" type="ORF">BDV37DRAFT_265378</name>
</gene>
<evidence type="ECO:0000313" key="3">
    <source>
        <dbReference type="Proteomes" id="UP000325579"/>
    </source>
</evidence>
<name>A0A5N7CV49_9EURO</name>
<dbReference type="AlphaFoldDB" id="A0A5N7CV49"/>
<sequence>MGVVESKQLAQNVLVACQRAEIEGKTRLDSSSWDWKDKTIIKAVKSVCRHIPKDIRGPSRESAVKRTVARPLSRVNISQVVQDLVDKRETLFPEIQPVQDAGHTHGPQDSLGTLRPSTSNPGNSLARWYELTVDHERQHDLYKIRLRFLYVMFYRLKQWVEPGSQYQYFSAAEFIAQVILNSGSSSDSLDVVRNRVREWVGHGERYELLAKDLGGLGVLYILPDYGSKSLWTKDVPKSAHKPNRILMLERLKREGIDVEALHRGLHASANAEIDSIFTPLQGLLQIVLEHGLSQAQHSSTPRMQRSEYANGHNAAQHSSHTLERSGVYENQPFPSETNSQPNANQTSRYYQATMPTSHQGVETQGIAQNTAPYGARLSPNGDPILTGMRCSMQQASINRQREHDMDPIISNTSQYNCNMTGADPPTFITMTPTNYPQVFPLPMAATMTPTNHPQVFPHQPASTILPMNYPQVFPFQNLTNPPSCSSQTEQQVLQPGEGVHHPRPSQYFDVSSA</sequence>
<dbReference type="RefSeq" id="XP_031934916.1">
    <property type="nucleotide sequence ID" value="XM_032083773.1"/>
</dbReference>
<accession>A0A5N7CV49</accession>
<dbReference type="OrthoDB" id="4509637at2759"/>
<dbReference type="EMBL" id="ML736887">
    <property type="protein sequence ID" value="KAE8397597.1"/>
    <property type="molecule type" value="Genomic_DNA"/>
</dbReference>
<proteinExistence type="predicted"/>
<evidence type="ECO:0000313" key="2">
    <source>
        <dbReference type="EMBL" id="KAE8397597.1"/>
    </source>
</evidence>
<reference evidence="2 3" key="1">
    <citation type="submission" date="2019-04" db="EMBL/GenBank/DDBJ databases">
        <authorList>
            <consortium name="DOE Joint Genome Institute"/>
            <person name="Mondo S."/>
            <person name="Kjaerbolling I."/>
            <person name="Vesth T."/>
            <person name="Frisvad J.C."/>
            <person name="Nybo J.L."/>
            <person name="Theobald S."/>
            <person name="Kildgaard S."/>
            <person name="Isbrandt T."/>
            <person name="Kuo A."/>
            <person name="Sato A."/>
            <person name="Lyhne E.K."/>
            <person name="Kogle M.E."/>
            <person name="Wiebenga A."/>
            <person name="Kun R.S."/>
            <person name="Lubbers R.J."/>
            <person name="Makela M.R."/>
            <person name="Barry K."/>
            <person name="Chovatia M."/>
            <person name="Clum A."/>
            <person name="Daum C."/>
            <person name="Haridas S."/>
            <person name="He G."/>
            <person name="LaButti K."/>
            <person name="Lipzen A."/>
            <person name="Riley R."/>
            <person name="Salamov A."/>
            <person name="Simmons B.A."/>
            <person name="Magnuson J.K."/>
            <person name="Henrissat B."/>
            <person name="Mortensen U.H."/>
            <person name="Larsen T.O."/>
            <person name="Devries R.P."/>
            <person name="Grigoriev I.V."/>
            <person name="Machida M."/>
            <person name="Baker S.E."/>
            <person name="Andersen M.R."/>
            <person name="Cantor M.N."/>
            <person name="Hua S.X."/>
        </authorList>
    </citation>
    <scope>NUCLEOTIDE SEQUENCE [LARGE SCALE GENOMIC DNA]</scope>
    <source>
        <strain evidence="2 3">CBS 119388</strain>
    </source>
</reference>
<feature type="compositionally biased region" description="Polar residues" evidence="1">
    <location>
        <begin position="478"/>
        <end position="493"/>
    </location>
</feature>
<feature type="region of interest" description="Disordered" evidence="1">
    <location>
        <begin position="98"/>
        <end position="121"/>
    </location>
</feature>
<dbReference type="Proteomes" id="UP000325579">
    <property type="component" value="Unassembled WGS sequence"/>
</dbReference>
<keyword evidence="3" id="KW-1185">Reference proteome</keyword>
<feature type="region of interest" description="Disordered" evidence="1">
    <location>
        <begin position="478"/>
        <end position="513"/>
    </location>
</feature>
<dbReference type="GeneID" id="43668464"/>
<protein>
    <submittedName>
        <fullName evidence="2">Uncharacterized protein</fullName>
    </submittedName>
</protein>